<gene>
    <name evidence="2" type="ORF">TRIUR3_13992</name>
</gene>
<feature type="domain" description="Domain X" evidence="1">
    <location>
        <begin position="529"/>
        <end position="614"/>
    </location>
</feature>
<dbReference type="CDD" id="cd03784">
    <property type="entry name" value="GT1_Gtf-like"/>
    <property type="match status" value="1"/>
</dbReference>
<dbReference type="EMBL" id="KD240839">
    <property type="protein sequence ID" value="EMS49679.1"/>
    <property type="molecule type" value="Genomic_DNA"/>
</dbReference>
<sequence length="1210" mass="135563">MSFLASGRARLLRGISSHRPPQQGRYTTCFRRYKAHFLLDGIEDAAESAAGSQEPPVVASADTLEDAYDIVRLNSNVDLASPRDDVCFIALAEQLRSGEFDIAVNSFSVAAKRQGGERIVLPRLNLKVIQEAVRVVLEVVYRPQFSKISHGCRSGRGYHSALRFISTEIGFPDWCFTVPLYKEVDSDVVLKLISQIQEKIVDDQLVAFMQDMFDAEVINLVFGGFPKGHGVPQEGVLAPILMNIYLDSFDHEVFRICMKHEGLYSGAKNVTDNQGSKLRHWFRSQMKDGDLNNEDQTEGQPNVRLYACRYMDEIFVAVVGSRDIAETVKSEVVDYLSKSLYLKVDDGLCLVPVKKDSRGLQFAGTVVKAATKESAALKTVHKLKEKVRLFACQKQEIWDAMNLRLGKKWLAYGLRRVKESEIKSLGLSTPLLDHIAQFRKEGMKTDHWFKTLLKVWMQDINAKNEANEEVLLSKYIAEPALPQELRDAFNNFQKQANDYISSETAATEALLSSLKNKESMYTCPDDAAIKIYAPLSYIKKCLNRYGVTNLEGFPKHVSALVLQDDELIISWFAGIIHRWVRWFSEVDNFKELQLMLVECVRKSCIRTLSAKYRMYEKLTEKRFELDDYGIPMVEDFEAMIAQLEPSSSSVSADEALTYGISSSGLCVLTLSRVRVPARKFNCFVMGCQSSSPSLYIIHVKEKQRFPGWRTGSWSRHSDSKRLDVCCSKVMNYMTIQVQSITMLLAKKASRVHRHEGPPIVLVALKDYQANTANWKDATYWRSLLIWSVLIANGFFLLHQAYGTLSNAGLSCHQICKLGDLPFAGVMDAAVHVLVFPWPRQGHINPMLHFATALVDAGLQVTFLHTEHNLRRLPQAPLPPRLRLLSIPDGLPDDHPRSFLELLESMRKTSSAAYRALLLSADAPVTCVVADGTMPFAIDVAEELGIPALAFATHSACSYLALLSMPKLVELGETPFPADDLVCGVPGMEGFLRRRDLPRGLYCTEQGEGDPWMLKLAEVTARSSKACALILNTTTSMEQPALAHIASRTTTGYAFLWALRPDMVQMTSSTLLREAIGVVEGGKAHVVEWAPQRDVLRHRAVGCFLTHAGWNSTLECAMEGVPMVCWPFFSDQQINSRFVGAVWRTGLDTKDVCDRGVVERTVREAMVSDEIRGVAQAMAQQLRLDVAQVGSSSSELERLVRFIRELSIRSC</sequence>
<dbReference type="GO" id="GO:0005739">
    <property type="term" value="C:mitochondrion"/>
    <property type="evidence" value="ECO:0007669"/>
    <property type="project" value="TreeGrafter"/>
</dbReference>
<dbReference type="GO" id="GO:0006315">
    <property type="term" value="P:homing of group II introns"/>
    <property type="evidence" value="ECO:0007669"/>
    <property type="project" value="TreeGrafter"/>
</dbReference>
<dbReference type="Pfam" id="PF01348">
    <property type="entry name" value="Intron_maturas2"/>
    <property type="match status" value="1"/>
</dbReference>
<dbReference type="eggNOG" id="KOG1075">
    <property type="taxonomic scope" value="Eukaryota"/>
</dbReference>
<dbReference type="PANTHER" id="PTHR33642:SF3">
    <property type="entry name" value="NUCLEAR INTRON MATURASE 4, MITOCHONDRIAL"/>
    <property type="match status" value="1"/>
</dbReference>
<protein>
    <submittedName>
        <fullName evidence="2">UDP-glycosyltransferase 76C1</fullName>
    </submittedName>
</protein>
<evidence type="ECO:0000259" key="1">
    <source>
        <dbReference type="Pfam" id="PF01348"/>
    </source>
</evidence>
<dbReference type="AlphaFoldDB" id="M7ZNN5"/>
<dbReference type="OMA" id="TANWKDX"/>
<dbReference type="CDD" id="cd01651">
    <property type="entry name" value="RT_G2_intron"/>
    <property type="match status" value="1"/>
</dbReference>
<dbReference type="InterPro" id="IPR002213">
    <property type="entry name" value="UDP_glucos_trans"/>
</dbReference>
<dbReference type="eggNOG" id="KOG1192">
    <property type="taxonomic scope" value="Eukaryota"/>
</dbReference>
<dbReference type="Pfam" id="PF00201">
    <property type="entry name" value="UDPGT"/>
    <property type="match status" value="1"/>
</dbReference>
<dbReference type="PANTHER" id="PTHR33642">
    <property type="entry name" value="COX1/OXI3 INTRON 1 PROTEIN-RELATED"/>
    <property type="match status" value="1"/>
</dbReference>
<dbReference type="Gene3D" id="3.40.50.2000">
    <property type="entry name" value="Glycogen Phosphorylase B"/>
    <property type="match status" value="3"/>
</dbReference>
<dbReference type="SUPFAM" id="SSF53756">
    <property type="entry name" value="UDP-Glycosyltransferase/glycogen phosphorylase"/>
    <property type="match status" value="1"/>
</dbReference>
<keyword evidence="2" id="KW-0808">Transferase</keyword>
<dbReference type="STRING" id="4572.M7ZNN5"/>
<dbReference type="GO" id="GO:0090615">
    <property type="term" value="P:mitochondrial mRNA processing"/>
    <property type="evidence" value="ECO:0007669"/>
    <property type="project" value="TreeGrafter"/>
</dbReference>
<name>M7ZNN5_TRIUA</name>
<reference evidence="2" key="1">
    <citation type="journal article" date="2013" name="Nature">
        <title>Draft genome of the wheat A-genome progenitor Triticum urartu.</title>
        <authorList>
            <person name="Ling H.Q."/>
            <person name="Zhao S."/>
            <person name="Liu D."/>
            <person name="Wang J."/>
            <person name="Sun H."/>
            <person name="Zhang C."/>
            <person name="Fan H."/>
            <person name="Li D."/>
            <person name="Dong L."/>
            <person name="Tao Y."/>
            <person name="Gao C."/>
            <person name="Wu H."/>
            <person name="Li Y."/>
            <person name="Cui Y."/>
            <person name="Guo X."/>
            <person name="Zheng S."/>
            <person name="Wang B."/>
            <person name="Yu K."/>
            <person name="Liang Q."/>
            <person name="Yang W."/>
            <person name="Lou X."/>
            <person name="Chen J."/>
            <person name="Feng M."/>
            <person name="Jian J."/>
            <person name="Zhang X."/>
            <person name="Luo G."/>
            <person name="Jiang Y."/>
            <person name="Liu J."/>
            <person name="Wang Z."/>
            <person name="Sha Y."/>
            <person name="Zhang B."/>
            <person name="Wu H."/>
            <person name="Tang D."/>
            <person name="Shen Q."/>
            <person name="Xue P."/>
            <person name="Zou S."/>
            <person name="Wang X."/>
            <person name="Liu X."/>
            <person name="Wang F."/>
            <person name="Yang Y."/>
            <person name="An X."/>
            <person name="Dong Z."/>
            <person name="Zhang K."/>
            <person name="Zhang X."/>
            <person name="Luo M.C."/>
            <person name="Dvorak J."/>
            <person name="Tong Y."/>
            <person name="Wang J."/>
            <person name="Yang H."/>
            <person name="Li Z."/>
            <person name="Wang D."/>
            <person name="Zhang A."/>
            <person name="Wang J."/>
        </authorList>
    </citation>
    <scope>NUCLEOTIDE SEQUENCE</scope>
</reference>
<evidence type="ECO:0000313" key="2">
    <source>
        <dbReference type="EMBL" id="EMS49679.1"/>
    </source>
</evidence>
<dbReference type="GO" id="GO:0003964">
    <property type="term" value="F:RNA-directed DNA polymerase activity"/>
    <property type="evidence" value="ECO:0007669"/>
    <property type="project" value="TreeGrafter"/>
</dbReference>
<organism evidence="2">
    <name type="scientific">Triticum urartu</name>
    <name type="common">Red wild einkorn</name>
    <name type="synonym">Crithodium urartu</name>
    <dbReference type="NCBI Taxonomy" id="4572"/>
    <lineage>
        <taxon>Eukaryota</taxon>
        <taxon>Viridiplantae</taxon>
        <taxon>Streptophyta</taxon>
        <taxon>Embryophyta</taxon>
        <taxon>Tracheophyta</taxon>
        <taxon>Spermatophyta</taxon>
        <taxon>Magnoliopsida</taxon>
        <taxon>Liliopsida</taxon>
        <taxon>Poales</taxon>
        <taxon>Poaceae</taxon>
        <taxon>BOP clade</taxon>
        <taxon>Pooideae</taxon>
        <taxon>Triticodae</taxon>
        <taxon>Triticeae</taxon>
        <taxon>Triticinae</taxon>
        <taxon>Triticum</taxon>
    </lineage>
</organism>
<proteinExistence type="predicted"/>
<accession>M7ZNN5</accession>
<dbReference type="InterPro" id="IPR024937">
    <property type="entry name" value="Domain_X"/>
</dbReference>
<dbReference type="GO" id="GO:0008194">
    <property type="term" value="F:UDP-glycosyltransferase activity"/>
    <property type="evidence" value="ECO:0007669"/>
    <property type="project" value="InterPro"/>
</dbReference>